<feature type="transmembrane region" description="Helical" evidence="1">
    <location>
        <begin position="419"/>
        <end position="443"/>
    </location>
</feature>
<proteinExistence type="predicted"/>
<dbReference type="HOGENOM" id="CLU_493154_0_0_2"/>
<keyword evidence="3" id="KW-1185">Reference proteome</keyword>
<keyword evidence="1" id="KW-0812">Transmembrane</keyword>
<feature type="transmembrane region" description="Helical" evidence="1">
    <location>
        <begin position="325"/>
        <end position="347"/>
    </location>
</feature>
<evidence type="ECO:0000313" key="2">
    <source>
        <dbReference type="EMBL" id="ACV11272.1"/>
    </source>
</evidence>
<keyword evidence="1" id="KW-0472">Membrane</keyword>
<feature type="transmembrane region" description="Helical" evidence="1">
    <location>
        <begin position="227"/>
        <end position="251"/>
    </location>
</feature>
<dbReference type="RefSeq" id="WP_015788848.1">
    <property type="nucleotide sequence ID" value="NC_013158.1"/>
</dbReference>
<dbReference type="KEGG" id="hut:Huta_1093"/>
<feature type="transmembrane region" description="Helical" evidence="1">
    <location>
        <begin position="26"/>
        <end position="47"/>
    </location>
</feature>
<sequence>MIGPDRGHSTGASCLWAPVRLSRAQYLLGLLAAFSVAVALRMGPLFWSPLPFNPDGIVYAGLVRETIATGHLPLDGLPADSFHFTTMLAIWETVVGHPSRFLSQPVIAIVGALPSLVAAVFAHRLTGRLGWSLSGRRLAGSLASLLLAVDGVYLHRSMPVDEQTVGLLVVPLAALVLARSMPDGRRRWYVVLGALLVSLPPLHNLDSMVALFALVLVVCVRRVSVRTLLVGGLVALGFLGYFVGYSWGIAALTPATVIQSQRISYAPGLLAAWLILVGLLLARFSRLGTRTQRLLLTGTFASFVAIAAVNAVRPVFPGMGTTPDAVVLLVLPLLIPLTIGAWAVPLGDRSMPEWLALLALLGAGFAIAGMSFTATLTPEYYNTAYRVQTFLHLPIAVFVALGIGTLLDRMGRVVPRQSWRQGVSTVAVVGVVICMAISIPVAFAGLEYLPYKGVTTSGEFAAAEFSVTSLPEWTSDDHISRVSRYFSPGNSGTNTTLHRVAPVFDWIEGGPPPGCPTVVQSSWTTTGAQVFPQPPIVIDDGRLWKYMHANDRIYSNSAPDPLTIVRPPGLSRSC</sequence>
<name>C7NM64_HALUD</name>
<keyword evidence="1" id="KW-1133">Transmembrane helix</keyword>
<accession>C7NM64</accession>
<feature type="transmembrane region" description="Helical" evidence="1">
    <location>
        <begin position="202"/>
        <end position="220"/>
    </location>
</feature>
<feature type="transmembrane region" description="Helical" evidence="1">
    <location>
        <begin position="164"/>
        <end position="182"/>
    </location>
</feature>
<evidence type="ECO:0000256" key="1">
    <source>
        <dbReference type="SAM" id="Phobius"/>
    </source>
</evidence>
<organism evidence="2 3">
    <name type="scientific">Halorhabdus utahensis (strain DSM 12940 / JCM 11049 / AX-2)</name>
    <dbReference type="NCBI Taxonomy" id="519442"/>
    <lineage>
        <taxon>Archaea</taxon>
        <taxon>Methanobacteriati</taxon>
        <taxon>Methanobacteriota</taxon>
        <taxon>Stenosarchaea group</taxon>
        <taxon>Halobacteria</taxon>
        <taxon>Halobacteriales</taxon>
        <taxon>Haloarculaceae</taxon>
        <taxon>Halorhabdus</taxon>
    </lineage>
</organism>
<protein>
    <submittedName>
        <fullName evidence="2">Putative sodium/phosphate symporter</fullName>
    </submittedName>
</protein>
<dbReference type="eggNOG" id="arCOG08157">
    <property type="taxonomic scope" value="Archaea"/>
</dbReference>
<dbReference type="Proteomes" id="UP000002071">
    <property type="component" value="Chromosome"/>
</dbReference>
<feature type="transmembrane region" description="Helical" evidence="1">
    <location>
        <begin position="354"/>
        <end position="377"/>
    </location>
</feature>
<dbReference type="OrthoDB" id="205566at2157"/>
<feature type="transmembrane region" description="Helical" evidence="1">
    <location>
        <begin position="389"/>
        <end position="407"/>
    </location>
</feature>
<dbReference type="STRING" id="519442.Huta_1093"/>
<dbReference type="GeneID" id="8383367"/>
<feature type="transmembrane region" description="Helical" evidence="1">
    <location>
        <begin position="101"/>
        <end position="122"/>
    </location>
</feature>
<dbReference type="AlphaFoldDB" id="C7NM64"/>
<dbReference type="EMBL" id="CP001687">
    <property type="protein sequence ID" value="ACV11272.1"/>
    <property type="molecule type" value="Genomic_DNA"/>
</dbReference>
<reference evidence="2 3" key="1">
    <citation type="journal article" date="2009" name="Stand. Genomic Sci.">
        <title>Complete genome sequence of Halorhabdus utahensis type strain (AX-2).</title>
        <authorList>
            <person name="Anderson I."/>
            <person name="Tindall B.J."/>
            <person name="Pomrenke H."/>
            <person name="Goker M."/>
            <person name="Lapidus A."/>
            <person name="Nolan M."/>
            <person name="Copeland A."/>
            <person name="Glavina Del Rio T."/>
            <person name="Chen F."/>
            <person name="Tice H."/>
            <person name="Cheng J.F."/>
            <person name="Lucas S."/>
            <person name="Chertkov O."/>
            <person name="Bruce D."/>
            <person name="Brettin T."/>
            <person name="Detter J.C."/>
            <person name="Han C."/>
            <person name="Goodwin L."/>
            <person name="Land M."/>
            <person name="Hauser L."/>
            <person name="Chang Y.J."/>
            <person name="Jeffries C.D."/>
            <person name="Pitluck S."/>
            <person name="Pati A."/>
            <person name="Mavromatis K."/>
            <person name="Ivanova N."/>
            <person name="Ovchinnikova G."/>
            <person name="Chen A."/>
            <person name="Palaniappan K."/>
            <person name="Chain P."/>
            <person name="Rohde M."/>
            <person name="Bristow J."/>
            <person name="Eisen J.A."/>
            <person name="Markowitz V."/>
            <person name="Hugenholtz P."/>
            <person name="Kyrpides N.C."/>
            <person name="Klenk H.P."/>
        </authorList>
    </citation>
    <scope>NUCLEOTIDE SEQUENCE [LARGE SCALE GENOMIC DNA]</scope>
    <source>
        <strain evidence="3">DSM 12940 / JCM 11049 / AX-2</strain>
    </source>
</reference>
<feature type="transmembrane region" description="Helical" evidence="1">
    <location>
        <begin position="263"/>
        <end position="282"/>
    </location>
</feature>
<evidence type="ECO:0000313" key="3">
    <source>
        <dbReference type="Proteomes" id="UP000002071"/>
    </source>
</evidence>
<gene>
    <name evidence="2" type="ordered locus">Huta_1093</name>
</gene>
<feature type="transmembrane region" description="Helical" evidence="1">
    <location>
        <begin position="294"/>
        <end position="313"/>
    </location>
</feature>